<comment type="function">
    <text evidence="12">Putative RNA polymerase II subunit B1 C-terminal domain (CTD) phosphatase involved in RNA polymerase II transcription regulation.</text>
</comment>
<dbReference type="PANTHER" id="PTHR14732">
    <property type="entry name" value="RNA POLYMERASE II SUBUNIT B1 CTD PHOSPHATASE RPAP2-RELATED"/>
    <property type="match status" value="1"/>
</dbReference>
<dbReference type="STRING" id="692275.N1QJ65"/>
<evidence type="ECO:0000259" key="14">
    <source>
        <dbReference type="PROSITE" id="PS51479"/>
    </source>
</evidence>
<keyword evidence="8 12" id="KW-0539">Nucleus</keyword>
<dbReference type="RefSeq" id="XP_016758735.1">
    <property type="nucleotide sequence ID" value="XM_016902668.1"/>
</dbReference>
<dbReference type="InterPro" id="IPR039693">
    <property type="entry name" value="Rtr1/RPAP2"/>
</dbReference>
<keyword evidence="4 12" id="KW-0863">Zinc-finger</keyword>
<evidence type="ECO:0000256" key="1">
    <source>
        <dbReference type="ARBA" id="ARBA00004123"/>
    </source>
</evidence>
<dbReference type="GO" id="GO:0005737">
    <property type="term" value="C:cytoplasm"/>
    <property type="evidence" value="ECO:0007669"/>
    <property type="project" value="TreeGrafter"/>
</dbReference>
<evidence type="ECO:0000256" key="7">
    <source>
        <dbReference type="ARBA" id="ARBA00022912"/>
    </source>
</evidence>
<evidence type="ECO:0000256" key="13">
    <source>
        <dbReference type="SAM" id="MobiDB-lite"/>
    </source>
</evidence>
<keyword evidence="16" id="KW-1185">Reference proteome</keyword>
<evidence type="ECO:0000256" key="8">
    <source>
        <dbReference type="ARBA" id="ARBA00023242"/>
    </source>
</evidence>
<dbReference type="HOGENOM" id="CLU_049331_2_0_1"/>
<dbReference type="AlphaFoldDB" id="N1QJ65"/>
<dbReference type="eggNOG" id="ENOG502SNTP">
    <property type="taxonomic scope" value="Eukaryota"/>
</dbReference>
<feature type="region of interest" description="Disordered" evidence="13">
    <location>
        <begin position="231"/>
        <end position="281"/>
    </location>
</feature>
<evidence type="ECO:0000256" key="2">
    <source>
        <dbReference type="ARBA" id="ARBA00005676"/>
    </source>
</evidence>
<dbReference type="GeneID" id="27899805"/>
<dbReference type="InterPro" id="IPR007308">
    <property type="entry name" value="Rtr1/RPAP2_dom"/>
</dbReference>
<dbReference type="EC" id="3.1.3.16" evidence="12"/>
<keyword evidence="3 12" id="KW-0479">Metal-binding</keyword>
<evidence type="ECO:0000256" key="9">
    <source>
        <dbReference type="ARBA" id="ARBA00047761"/>
    </source>
</evidence>
<dbReference type="PANTHER" id="PTHR14732:SF0">
    <property type="entry name" value="RNA POLYMERASE II SUBUNIT B1 CTD PHOSPHATASE RPAP2-RELATED"/>
    <property type="match status" value="1"/>
</dbReference>
<dbReference type="Proteomes" id="UP000016931">
    <property type="component" value="Unassembled WGS sequence"/>
</dbReference>
<evidence type="ECO:0000256" key="12">
    <source>
        <dbReference type="RuleBase" id="RU367080"/>
    </source>
</evidence>
<dbReference type="InterPro" id="IPR038534">
    <property type="entry name" value="Rtr1/RPAP2_sf"/>
</dbReference>
<dbReference type="GO" id="GO:0005634">
    <property type="term" value="C:nucleus"/>
    <property type="evidence" value="ECO:0007669"/>
    <property type="project" value="UniProtKB-SubCell"/>
</dbReference>
<feature type="compositionally biased region" description="Basic and acidic residues" evidence="13">
    <location>
        <begin position="259"/>
        <end position="271"/>
    </location>
</feature>
<sequence>MASTLPLKSSLKQPSKKTAPALTDEQKEKAETDRKNLNIALQHAYRIQAQKDIEARILESLTLLIDFPAAASFTPKEAVAFTHLIKLFQPSDYDSLIEERTIGARCGYTLCANQPRSKTMGKAAEWKLKKGMAVWCSNECAKKGLFIKAQLSEVPAWERAREQQPEIVLHQDDRPPEEDTAIRRANRAARVDEWREKVANDAELATERGEKTGGFRPKQVMADVVVEKRTISRTPKAPDADVEESLAAGTIEGFQPRRIGREIFKPKADQAEHEDDEDDSY</sequence>
<evidence type="ECO:0000313" key="15">
    <source>
        <dbReference type="EMBL" id="EMF10614.1"/>
    </source>
</evidence>
<feature type="region of interest" description="Disordered" evidence="13">
    <location>
        <begin position="1"/>
        <end position="30"/>
    </location>
</feature>
<name>N1QJ65_SPHMS</name>
<dbReference type="GO" id="GO:0008270">
    <property type="term" value="F:zinc ion binding"/>
    <property type="evidence" value="ECO:0007669"/>
    <property type="project" value="UniProtKB-KW"/>
</dbReference>
<evidence type="ECO:0000313" key="16">
    <source>
        <dbReference type="Proteomes" id="UP000016931"/>
    </source>
</evidence>
<reference evidence="15 16" key="1">
    <citation type="journal article" date="2012" name="PLoS Pathog.">
        <title>Diverse lifestyles and strategies of plant pathogenesis encoded in the genomes of eighteen Dothideomycetes fungi.</title>
        <authorList>
            <person name="Ohm R.A."/>
            <person name="Feau N."/>
            <person name="Henrissat B."/>
            <person name="Schoch C.L."/>
            <person name="Horwitz B.A."/>
            <person name="Barry K.W."/>
            <person name="Condon B.J."/>
            <person name="Copeland A.C."/>
            <person name="Dhillon B."/>
            <person name="Glaser F."/>
            <person name="Hesse C.N."/>
            <person name="Kosti I."/>
            <person name="LaButti K."/>
            <person name="Lindquist E.A."/>
            <person name="Lucas S."/>
            <person name="Salamov A.A."/>
            <person name="Bradshaw R.E."/>
            <person name="Ciuffetti L."/>
            <person name="Hamelin R.C."/>
            <person name="Kema G.H.J."/>
            <person name="Lawrence C."/>
            <person name="Scott J.A."/>
            <person name="Spatafora J.W."/>
            <person name="Turgeon B.G."/>
            <person name="de Wit P.J.G.M."/>
            <person name="Zhong S."/>
            <person name="Goodwin S.B."/>
            <person name="Grigoriev I.V."/>
        </authorList>
    </citation>
    <scope>NUCLEOTIDE SEQUENCE [LARGE SCALE GENOMIC DNA]</scope>
    <source>
        <strain evidence="15 16">SO2202</strain>
    </source>
</reference>
<keyword evidence="7 12" id="KW-0904">Protein phosphatase</keyword>
<evidence type="ECO:0000256" key="5">
    <source>
        <dbReference type="ARBA" id="ARBA00022801"/>
    </source>
</evidence>
<comment type="similarity">
    <text evidence="2 11 12">Belongs to the RPAP2 family.</text>
</comment>
<dbReference type="Pfam" id="PF04181">
    <property type="entry name" value="RPAP2_Rtr1"/>
    <property type="match status" value="1"/>
</dbReference>
<feature type="compositionally biased region" description="Acidic residues" evidence="13">
    <location>
        <begin position="272"/>
        <end position="281"/>
    </location>
</feature>
<gene>
    <name evidence="15" type="ORF">SEPMUDRAFT_134929</name>
</gene>
<dbReference type="PROSITE" id="PS51479">
    <property type="entry name" value="ZF_RTR1"/>
    <property type="match status" value="1"/>
</dbReference>
<proteinExistence type="inferred from homology"/>
<evidence type="ECO:0000256" key="4">
    <source>
        <dbReference type="ARBA" id="ARBA00022771"/>
    </source>
</evidence>
<dbReference type="OMA" id="IQAQKDT"/>
<comment type="subcellular location">
    <subcellularLocation>
        <location evidence="1 12">Nucleus</location>
    </subcellularLocation>
</comment>
<organism evidence="15 16">
    <name type="scientific">Sphaerulina musiva (strain SO2202)</name>
    <name type="common">Poplar stem canker fungus</name>
    <name type="synonym">Septoria musiva</name>
    <dbReference type="NCBI Taxonomy" id="692275"/>
    <lineage>
        <taxon>Eukaryota</taxon>
        <taxon>Fungi</taxon>
        <taxon>Dikarya</taxon>
        <taxon>Ascomycota</taxon>
        <taxon>Pezizomycotina</taxon>
        <taxon>Dothideomycetes</taxon>
        <taxon>Dothideomycetidae</taxon>
        <taxon>Mycosphaerellales</taxon>
        <taxon>Mycosphaerellaceae</taxon>
        <taxon>Sphaerulina</taxon>
    </lineage>
</organism>
<comment type="catalytic activity">
    <reaction evidence="9 12">
        <text>O-phospho-L-seryl-[protein] + H2O = L-seryl-[protein] + phosphate</text>
        <dbReference type="Rhea" id="RHEA:20629"/>
        <dbReference type="Rhea" id="RHEA-COMP:9863"/>
        <dbReference type="Rhea" id="RHEA-COMP:11604"/>
        <dbReference type="ChEBI" id="CHEBI:15377"/>
        <dbReference type="ChEBI" id="CHEBI:29999"/>
        <dbReference type="ChEBI" id="CHEBI:43474"/>
        <dbReference type="ChEBI" id="CHEBI:83421"/>
        <dbReference type="EC" id="3.1.3.16"/>
    </reaction>
</comment>
<keyword evidence="5 12" id="KW-0378">Hydrolase</keyword>
<dbReference type="EMBL" id="KB456267">
    <property type="protein sequence ID" value="EMF10614.1"/>
    <property type="molecule type" value="Genomic_DNA"/>
</dbReference>
<feature type="domain" description="RTR1-type" evidence="14">
    <location>
        <begin position="83"/>
        <end position="160"/>
    </location>
</feature>
<dbReference type="GO" id="GO:0043175">
    <property type="term" value="F:RNA polymerase core enzyme binding"/>
    <property type="evidence" value="ECO:0007669"/>
    <property type="project" value="UniProtKB-UniRule"/>
</dbReference>
<keyword evidence="6 12" id="KW-0862">Zinc</keyword>
<dbReference type="GO" id="GO:0008420">
    <property type="term" value="F:RNA polymerase II CTD heptapeptide repeat phosphatase activity"/>
    <property type="evidence" value="ECO:0007669"/>
    <property type="project" value="UniProtKB-UniRule"/>
</dbReference>
<comment type="catalytic activity">
    <reaction evidence="10 12">
        <text>O-phospho-L-threonyl-[protein] + H2O = L-threonyl-[protein] + phosphate</text>
        <dbReference type="Rhea" id="RHEA:47004"/>
        <dbReference type="Rhea" id="RHEA-COMP:11060"/>
        <dbReference type="Rhea" id="RHEA-COMP:11605"/>
        <dbReference type="ChEBI" id="CHEBI:15377"/>
        <dbReference type="ChEBI" id="CHEBI:30013"/>
        <dbReference type="ChEBI" id="CHEBI:43474"/>
        <dbReference type="ChEBI" id="CHEBI:61977"/>
        <dbReference type="EC" id="3.1.3.16"/>
    </reaction>
</comment>
<evidence type="ECO:0000256" key="11">
    <source>
        <dbReference type="PROSITE-ProRule" id="PRU00812"/>
    </source>
</evidence>
<evidence type="ECO:0000256" key="3">
    <source>
        <dbReference type="ARBA" id="ARBA00022723"/>
    </source>
</evidence>
<dbReference type="OrthoDB" id="2590500at2759"/>
<feature type="compositionally biased region" description="Low complexity" evidence="13">
    <location>
        <begin position="1"/>
        <end position="18"/>
    </location>
</feature>
<evidence type="ECO:0000256" key="10">
    <source>
        <dbReference type="ARBA" id="ARBA00048336"/>
    </source>
</evidence>
<protein>
    <recommendedName>
        <fullName evidence="12">RNA polymerase II subunit B1 CTD phosphatase RPAP2 homolog</fullName>
        <ecNumber evidence="12">3.1.3.16</ecNumber>
    </recommendedName>
</protein>
<dbReference type="Gene3D" id="1.25.40.820">
    <property type="match status" value="1"/>
</dbReference>
<accession>N1QJ65</accession>
<evidence type="ECO:0000256" key="6">
    <source>
        <dbReference type="ARBA" id="ARBA00022833"/>
    </source>
</evidence>